<keyword evidence="7" id="KW-1185">Reference proteome</keyword>
<dbReference type="InterPro" id="IPR001841">
    <property type="entry name" value="Znf_RING"/>
</dbReference>
<name>T0MCB2_9MICR</name>
<dbReference type="SMART" id="SM00184">
    <property type="entry name" value="RING"/>
    <property type="match status" value="1"/>
</dbReference>
<dbReference type="Gene3D" id="3.30.40.10">
    <property type="entry name" value="Zinc/RING finger domain, C3HC4 (zinc finger)"/>
    <property type="match status" value="1"/>
</dbReference>
<evidence type="ECO:0000259" key="5">
    <source>
        <dbReference type="PROSITE" id="PS50089"/>
    </source>
</evidence>
<evidence type="ECO:0000313" key="6">
    <source>
        <dbReference type="EMBL" id="EQB60801.1"/>
    </source>
</evidence>
<dbReference type="InterPro" id="IPR013083">
    <property type="entry name" value="Znf_RING/FYVE/PHD"/>
</dbReference>
<organism evidence="6 7">
    <name type="scientific">Vairimorpha apis BRL 01</name>
    <dbReference type="NCBI Taxonomy" id="1037528"/>
    <lineage>
        <taxon>Eukaryota</taxon>
        <taxon>Fungi</taxon>
        <taxon>Fungi incertae sedis</taxon>
        <taxon>Microsporidia</taxon>
        <taxon>Nosematidae</taxon>
        <taxon>Vairimorpha</taxon>
    </lineage>
</organism>
<evidence type="ECO:0000256" key="4">
    <source>
        <dbReference type="PROSITE-ProRule" id="PRU00175"/>
    </source>
</evidence>
<dbReference type="PROSITE" id="PS50089">
    <property type="entry name" value="ZF_RING_2"/>
    <property type="match status" value="1"/>
</dbReference>
<dbReference type="GO" id="GO:0008270">
    <property type="term" value="F:zinc ion binding"/>
    <property type="evidence" value="ECO:0007669"/>
    <property type="project" value="UniProtKB-KW"/>
</dbReference>
<evidence type="ECO:0000256" key="1">
    <source>
        <dbReference type="ARBA" id="ARBA00022723"/>
    </source>
</evidence>
<evidence type="ECO:0000313" key="7">
    <source>
        <dbReference type="Proteomes" id="UP000053780"/>
    </source>
</evidence>
<dbReference type="OrthoDB" id="2193062at2759"/>
<keyword evidence="3" id="KW-0862">Zinc</keyword>
<dbReference type="EMBL" id="KE647234">
    <property type="protein sequence ID" value="EQB60801.1"/>
    <property type="molecule type" value="Genomic_DNA"/>
</dbReference>
<dbReference type="GO" id="GO:0006511">
    <property type="term" value="P:ubiquitin-dependent protein catabolic process"/>
    <property type="evidence" value="ECO:0007669"/>
    <property type="project" value="TreeGrafter"/>
</dbReference>
<dbReference type="InterPro" id="IPR051834">
    <property type="entry name" value="RING_finger_E3_ligase"/>
</dbReference>
<keyword evidence="1" id="KW-0479">Metal-binding</keyword>
<dbReference type="PANTHER" id="PTHR45931">
    <property type="entry name" value="SI:CH211-59O9.10"/>
    <property type="match status" value="1"/>
</dbReference>
<dbReference type="Pfam" id="PF13639">
    <property type="entry name" value="zf-RING_2"/>
    <property type="match status" value="1"/>
</dbReference>
<keyword evidence="2 4" id="KW-0863">Zinc-finger</keyword>
<dbReference type="GO" id="GO:0005634">
    <property type="term" value="C:nucleus"/>
    <property type="evidence" value="ECO:0007669"/>
    <property type="project" value="TreeGrafter"/>
</dbReference>
<sequence length="387" mass="44995">MTEENFNNFFTIFIMMDADQENNMGYSMGNFTSDREGLIESVMSTLAERSGQNNTEQEINHRNYRGFLNALSMLLESSMTTELRTRIRTNSGNNLNRNNDIRNNPISSHTETIQNISNLQNNNTEQLNFDVNRMRGRVMRNRFVYAEEGQVEQNNDINLNNLSEQNSNVNRFLRPRWNTLIENIQTINNFRTSDLNEQININSENISVQQVNNVAEFSNVNENNINTEQNNTETTTNNANGPFTFRFESPINSNNQTDASHQSNSRNSNNYYIIFDFSINGNVFSIEFDRSNLGLTETLALFESLFNASERRKVLKKEQLKQFKAFRVNKTMLKTDCAICMNQYKLRELARILPCEHTFHTKCVDKWLIKHSTTCPVCRKSVLNERL</sequence>
<gene>
    <name evidence="6" type="ORF">NAPIS_ORF01644</name>
</gene>
<dbReference type="GO" id="GO:0061630">
    <property type="term" value="F:ubiquitin protein ligase activity"/>
    <property type="evidence" value="ECO:0007669"/>
    <property type="project" value="TreeGrafter"/>
</dbReference>
<accession>T0MCB2</accession>
<evidence type="ECO:0000256" key="3">
    <source>
        <dbReference type="ARBA" id="ARBA00022833"/>
    </source>
</evidence>
<dbReference type="SUPFAM" id="SSF57850">
    <property type="entry name" value="RING/U-box"/>
    <property type="match status" value="1"/>
</dbReference>
<proteinExistence type="predicted"/>
<reference evidence="6 7" key="1">
    <citation type="journal article" date="2013" name="BMC Genomics">
        <title>Genome sequencing and comparative genomics of honey bee microsporidia, Nosema apis reveal novel insights into host-parasite interactions.</title>
        <authorList>
            <person name="Chen Yp."/>
            <person name="Pettis J.S."/>
            <person name="Zhao Y."/>
            <person name="Liu X."/>
            <person name="Tallon L.J."/>
            <person name="Sadzewicz L.D."/>
            <person name="Li R."/>
            <person name="Zheng H."/>
            <person name="Huang S."/>
            <person name="Zhang X."/>
            <person name="Hamilton M.C."/>
            <person name="Pernal S.F."/>
            <person name="Melathopoulos A.P."/>
            <person name="Yan X."/>
            <person name="Evans J.D."/>
        </authorList>
    </citation>
    <scope>NUCLEOTIDE SEQUENCE [LARGE SCALE GENOMIC DNA]</scope>
    <source>
        <strain evidence="6 7">BRL 01</strain>
    </source>
</reference>
<dbReference type="Proteomes" id="UP000053780">
    <property type="component" value="Unassembled WGS sequence"/>
</dbReference>
<dbReference type="VEuPathDB" id="MicrosporidiaDB:NAPIS_ORF01644"/>
<evidence type="ECO:0000256" key="2">
    <source>
        <dbReference type="ARBA" id="ARBA00022771"/>
    </source>
</evidence>
<dbReference type="PANTHER" id="PTHR45931:SF3">
    <property type="entry name" value="RING ZINC FINGER-CONTAINING PROTEIN"/>
    <property type="match status" value="1"/>
</dbReference>
<dbReference type="AlphaFoldDB" id="T0MCB2"/>
<protein>
    <recommendedName>
        <fullName evidence="5">RING-type domain-containing protein</fullName>
    </recommendedName>
</protein>
<dbReference type="HOGENOM" id="CLU_713892_0_0_1"/>
<feature type="domain" description="RING-type" evidence="5">
    <location>
        <begin position="337"/>
        <end position="379"/>
    </location>
</feature>